<dbReference type="EMBL" id="CAJNOR010001054">
    <property type="protein sequence ID" value="CAF1065363.1"/>
    <property type="molecule type" value="Genomic_DNA"/>
</dbReference>
<protein>
    <recommendedName>
        <fullName evidence="4">N-acetylgalactosaminide beta-1,3-galactosyltransferase</fullName>
        <ecNumber evidence="4">2.4.1.122</ecNumber>
    </recommendedName>
</protein>
<dbReference type="GO" id="GO:0016020">
    <property type="term" value="C:membrane"/>
    <property type="evidence" value="ECO:0007669"/>
    <property type="project" value="UniProtKB-SubCell"/>
</dbReference>
<keyword evidence="15" id="KW-1185">Reference proteome</keyword>
<comment type="subcellular location">
    <subcellularLocation>
        <location evidence="1">Membrane</location>
        <topology evidence="1">Single-pass type II membrane protein</topology>
    </subcellularLocation>
</comment>
<evidence type="ECO:0000313" key="14">
    <source>
        <dbReference type="EMBL" id="CAF1065363.1"/>
    </source>
</evidence>
<evidence type="ECO:0000256" key="3">
    <source>
        <dbReference type="ARBA" id="ARBA00006462"/>
    </source>
</evidence>
<keyword evidence="7 12" id="KW-0812">Transmembrane</keyword>
<evidence type="ECO:0000259" key="13">
    <source>
        <dbReference type="Pfam" id="PF02434"/>
    </source>
</evidence>
<evidence type="ECO:0000256" key="8">
    <source>
        <dbReference type="ARBA" id="ARBA00022741"/>
    </source>
</evidence>
<name>A0A814LJ06_ADIRI</name>
<evidence type="ECO:0000313" key="15">
    <source>
        <dbReference type="Proteomes" id="UP000663828"/>
    </source>
</evidence>
<evidence type="ECO:0000256" key="4">
    <source>
        <dbReference type="ARBA" id="ARBA00012557"/>
    </source>
</evidence>
<keyword evidence="5" id="KW-0328">Glycosyltransferase</keyword>
<comment type="similarity">
    <text evidence="3">Belongs to the glycosyltransferase 31 family. Beta3-Gal-T subfamily.</text>
</comment>
<keyword evidence="6" id="KW-0808">Transferase</keyword>
<dbReference type="InterPro" id="IPR003378">
    <property type="entry name" value="Fringe-like_glycosylTrfase"/>
</dbReference>
<comment type="pathway">
    <text evidence="2">Protein modification; protein glycosylation.</text>
</comment>
<dbReference type="GO" id="GO:0000166">
    <property type="term" value="F:nucleotide binding"/>
    <property type="evidence" value="ECO:0007669"/>
    <property type="project" value="UniProtKB-KW"/>
</dbReference>
<dbReference type="PANTHER" id="PTHR23033">
    <property type="entry name" value="BETA1,3-GALACTOSYLTRANSFERASE"/>
    <property type="match status" value="1"/>
</dbReference>
<evidence type="ECO:0000256" key="9">
    <source>
        <dbReference type="ARBA" id="ARBA00022968"/>
    </source>
</evidence>
<dbReference type="GO" id="GO:0016263">
    <property type="term" value="F:glycoprotein-N-acetylgalactosamine 3-beta-galactosyltransferase activity"/>
    <property type="evidence" value="ECO:0007669"/>
    <property type="project" value="UniProtKB-EC"/>
</dbReference>
<keyword evidence="9" id="KW-0735">Signal-anchor</keyword>
<feature type="transmembrane region" description="Helical" evidence="12">
    <location>
        <begin position="9"/>
        <end position="28"/>
    </location>
</feature>
<dbReference type="Proteomes" id="UP000663828">
    <property type="component" value="Unassembled WGS sequence"/>
</dbReference>
<proteinExistence type="inferred from homology"/>
<organism evidence="14 15">
    <name type="scientific">Adineta ricciae</name>
    <name type="common">Rotifer</name>
    <dbReference type="NCBI Taxonomy" id="249248"/>
    <lineage>
        <taxon>Eukaryota</taxon>
        <taxon>Metazoa</taxon>
        <taxon>Spiralia</taxon>
        <taxon>Gnathifera</taxon>
        <taxon>Rotifera</taxon>
        <taxon>Eurotatoria</taxon>
        <taxon>Bdelloidea</taxon>
        <taxon>Adinetida</taxon>
        <taxon>Adinetidae</taxon>
        <taxon>Adineta</taxon>
    </lineage>
</organism>
<evidence type="ECO:0000256" key="6">
    <source>
        <dbReference type="ARBA" id="ARBA00022679"/>
    </source>
</evidence>
<evidence type="ECO:0000256" key="11">
    <source>
        <dbReference type="ARBA" id="ARBA00023136"/>
    </source>
</evidence>
<dbReference type="EC" id="2.4.1.122" evidence="4"/>
<evidence type="ECO:0000256" key="7">
    <source>
        <dbReference type="ARBA" id="ARBA00022692"/>
    </source>
</evidence>
<evidence type="ECO:0000256" key="10">
    <source>
        <dbReference type="ARBA" id="ARBA00022989"/>
    </source>
</evidence>
<accession>A0A814LJ06</accession>
<dbReference type="Pfam" id="PF02434">
    <property type="entry name" value="Fringe"/>
    <property type="match status" value="1"/>
</dbReference>
<dbReference type="AlphaFoldDB" id="A0A814LJ06"/>
<dbReference type="InterPro" id="IPR026050">
    <property type="entry name" value="C1GALT1/C1GALT1_chp1"/>
</dbReference>
<feature type="domain" description="Fringe-like glycosyltransferase" evidence="13">
    <location>
        <begin position="45"/>
        <end position="239"/>
    </location>
</feature>
<comment type="caution">
    <text evidence="14">The sequence shown here is derived from an EMBL/GenBank/DDBJ whole genome shotgun (WGS) entry which is preliminary data.</text>
</comment>
<evidence type="ECO:0000256" key="2">
    <source>
        <dbReference type="ARBA" id="ARBA00004922"/>
    </source>
</evidence>
<keyword evidence="8" id="KW-0547">Nucleotide-binding</keyword>
<dbReference type="Gene3D" id="3.90.550.50">
    <property type="match status" value="1"/>
</dbReference>
<evidence type="ECO:0000256" key="1">
    <source>
        <dbReference type="ARBA" id="ARBA00004606"/>
    </source>
</evidence>
<keyword evidence="11 12" id="KW-0472">Membrane</keyword>
<sequence>MFVFSKNSLQLILCCVSIALIMILYTYSKKQSDYDIDRYSTKPGSICCLVLTSPKYFFTRARAINATWGPRCDRFFFVSEFAHKNMTQNQRRFAKRLPIAPIENIQPGYEHLTEKTILGFLFAYQKYFNEFDWFVKADDDTYLFIEYLKEFLKLQDPLEPVTFGYNFKVRLIEQEKFQLHHYVLIKVLVDNGYPSGGASYVLSRESLQRLYRAHQNPNNKTCRSDGGMEDIEIAKCLRKYGVYLGRSTDEDDRDLFHPLALPEHFLGKFPKWLQTYAENPLKTHYNCCSDRSISFHYMKPEEIYLMDFLFYGLNP</sequence>
<reference evidence="14" key="1">
    <citation type="submission" date="2021-02" db="EMBL/GenBank/DDBJ databases">
        <authorList>
            <person name="Nowell W R."/>
        </authorList>
    </citation>
    <scope>NUCLEOTIDE SEQUENCE</scope>
</reference>
<evidence type="ECO:0000256" key="5">
    <source>
        <dbReference type="ARBA" id="ARBA00022676"/>
    </source>
</evidence>
<dbReference type="PANTHER" id="PTHR23033:SF14">
    <property type="entry name" value="GLYCOPROTEIN-N-ACETYLGALACTOSAMINE 3-BETA-GALACTOSYLTRANSFERASE 1-RELATED"/>
    <property type="match status" value="1"/>
</dbReference>
<evidence type="ECO:0000256" key="12">
    <source>
        <dbReference type="SAM" id="Phobius"/>
    </source>
</evidence>
<keyword evidence="10 12" id="KW-1133">Transmembrane helix</keyword>
<gene>
    <name evidence="14" type="ORF">XAT740_LOCUS16514</name>
</gene>